<dbReference type="AlphaFoldDB" id="A0AAN6XQV9"/>
<evidence type="ECO:0000313" key="3">
    <source>
        <dbReference type="Proteomes" id="UP001303160"/>
    </source>
</evidence>
<protein>
    <submittedName>
        <fullName evidence="2">Uncharacterized protein</fullName>
    </submittedName>
</protein>
<name>A0AAN6XQV9_9PEZI</name>
<evidence type="ECO:0000256" key="1">
    <source>
        <dbReference type="SAM" id="MobiDB-lite"/>
    </source>
</evidence>
<dbReference type="EMBL" id="MU863878">
    <property type="protein sequence ID" value="KAK4205124.1"/>
    <property type="molecule type" value="Genomic_DNA"/>
</dbReference>
<organism evidence="2 3">
    <name type="scientific">Triangularia verruculosa</name>
    <dbReference type="NCBI Taxonomy" id="2587418"/>
    <lineage>
        <taxon>Eukaryota</taxon>
        <taxon>Fungi</taxon>
        <taxon>Dikarya</taxon>
        <taxon>Ascomycota</taxon>
        <taxon>Pezizomycotina</taxon>
        <taxon>Sordariomycetes</taxon>
        <taxon>Sordariomycetidae</taxon>
        <taxon>Sordariales</taxon>
        <taxon>Podosporaceae</taxon>
        <taxon>Triangularia</taxon>
    </lineage>
</organism>
<gene>
    <name evidence="2" type="ORF">QBC40DRAFT_292317</name>
</gene>
<dbReference type="Proteomes" id="UP001303160">
    <property type="component" value="Unassembled WGS sequence"/>
</dbReference>
<reference evidence="2" key="2">
    <citation type="submission" date="2023-05" db="EMBL/GenBank/DDBJ databases">
        <authorList>
            <consortium name="Lawrence Berkeley National Laboratory"/>
            <person name="Steindorff A."/>
            <person name="Hensen N."/>
            <person name="Bonometti L."/>
            <person name="Westerberg I."/>
            <person name="Brannstrom I.O."/>
            <person name="Guillou S."/>
            <person name="Cros-Aarteil S."/>
            <person name="Calhoun S."/>
            <person name="Haridas S."/>
            <person name="Kuo A."/>
            <person name="Mondo S."/>
            <person name="Pangilinan J."/>
            <person name="Riley R."/>
            <person name="Labutti K."/>
            <person name="Andreopoulos B."/>
            <person name="Lipzen A."/>
            <person name="Chen C."/>
            <person name="Yanf M."/>
            <person name="Daum C."/>
            <person name="Ng V."/>
            <person name="Clum A."/>
            <person name="Ohm R."/>
            <person name="Martin F."/>
            <person name="Silar P."/>
            <person name="Natvig D."/>
            <person name="Lalanne C."/>
            <person name="Gautier V."/>
            <person name="Ament-Velasquez S.L."/>
            <person name="Kruys A."/>
            <person name="Hutchinson M.I."/>
            <person name="Powell A.J."/>
            <person name="Barry K."/>
            <person name="Miller A.N."/>
            <person name="Grigoriev I.V."/>
            <person name="Debuchy R."/>
            <person name="Gladieux P."/>
            <person name="Thoren M.H."/>
            <person name="Johannesson H."/>
        </authorList>
    </citation>
    <scope>NUCLEOTIDE SEQUENCE</scope>
    <source>
        <strain evidence="2">CBS 315.58</strain>
    </source>
</reference>
<comment type="caution">
    <text evidence="2">The sequence shown here is derived from an EMBL/GenBank/DDBJ whole genome shotgun (WGS) entry which is preliminary data.</text>
</comment>
<proteinExistence type="predicted"/>
<feature type="compositionally biased region" description="Basic and acidic residues" evidence="1">
    <location>
        <begin position="69"/>
        <end position="79"/>
    </location>
</feature>
<keyword evidence="3" id="KW-1185">Reference proteome</keyword>
<sequence length="162" mass="18098">MSLVQGEDQRHFLQLKAQLMVNDQRSAVQAMGYFKDLISIPVGVSQLFRLCGNDLMTNAATNAPLARQSRSEQRDEAPKAKPPARPAGELVAPVNPYDPAEYCRGRSLWSQCAKPDLLQFFADFEEFRADGHVINPAEVHEAMLDALRSARQRPKDALEMNS</sequence>
<evidence type="ECO:0000313" key="2">
    <source>
        <dbReference type="EMBL" id="KAK4205124.1"/>
    </source>
</evidence>
<accession>A0AAN6XQV9</accession>
<reference evidence="2" key="1">
    <citation type="journal article" date="2023" name="Mol. Phylogenet. Evol.">
        <title>Genome-scale phylogeny and comparative genomics of the fungal order Sordariales.</title>
        <authorList>
            <person name="Hensen N."/>
            <person name="Bonometti L."/>
            <person name="Westerberg I."/>
            <person name="Brannstrom I.O."/>
            <person name="Guillou S."/>
            <person name="Cros-Aarteil S."/>
            <person name="Calhoun S."/>
            <person name="Haridas S."/>
            <person name="Kuo A."/>
            <person name="Mondo S."/>
            <person name="Pangilinan J."/>
            <person name="Riley R."/>
            <person name="LaButti K."/>
            <person name="Andreopoulos B."/>
            <person name="Lipzen A."/>
            <person name="Chen C."/>
            <person name="Yan M."/>
            <person name="Daum C."/>
            <person name="Ng V."/>
            <person name="Clum A."/>
            <person name="Steindorff A."/>
            <person name="Ohm R.A."/>
            <person name="Martin F."/>
            <person name="Silar P."/>
            <person name="Natvig D.O."/>
            <person name="Lalanne C."/>
            <person name="Gautier V."/>
            <person name="Ament-Velasquez S.L."/>
            <person name="Kruys A."/>
            <person name="Hutchinson M.I."/>
            <person name="Powell A.J."/>
            <person name="Barry K."/>
            <person name="Miller A.N."/>
            <person name="Grigoriev I.V."/>
            <person name="Debuchy R."/>
            <person name="Gladieux P."/>
            <person name="Hiltunen Thoren M."/>
            <person name="Johannesson H."/>
        </authorList>
    </citation>
    <scope>NUCLEOTIDE SEQUENCE</scope>
    <source>
        <strain evidence="2">CBS 315.58</strain>
    </source>
</reference>
<feature type="region of interest" description="Disordered" evidence="1">
    <location>
        <begin position="62"/>
        <end position="92"/>
    </location>
</feature>